<comment type="caution">
    <text evidence="6">The sequence shown here is derived from an EMBL/GenBank/DDBJ whole genome shotgun (WGS) entry which is preliminary data.</text>
</comment>
<evidence type="ECO:0000313" key="6">
    <source>
        <dbReference type="EMBL" id="NMH16600.1"/>
    </source>
</evidence>
<evidence type="ECO:0000256" key="3">
    <source>
        <dbReference type="ARBA" id="ARBA00022723"/>
    </source>
</evidence>
<dbReference type="SUPFAM" id="SSF69819">
    <property type="entry name" value="MTH1598-like"/>
    <property type="match status" value="1"/>
</dbReference>
<evidence type="ECO:0000256" key="1">
    <source>
        <dbReference type="ARBA" id="ARBA00007963"/>
    </source>
</evidence>
<dbReference type="PANTHER" id="PTHR12682">
    <property type="entry name" value="ARCHEASE"/>
    <property type="match status" value="1"/>
</dbReference>
<dbReference type="Proteomes" id="UP000669605">
    <property type="component" value="Unassembled WGS sequence"/>
</dbReference>
<keyword evidence="7" id="KW-1185">Reference proteome</keyword>
<accession>A0ABX1QNG4</accession>
<dbReference type="EMBL" id="JAAAUB010000006">
    <property type="protein sequence ID" value="NMH16600.1"/>
    <property type="molecule type" value="Genomic_DNA"/>
</dbReference>
<protein>
    <submittedName>
        <fullName evidence="6">Archease</fullName>
    </submittedName>
</protein>
<dbReference type="InterPro" id="IPR023572">
    <property type="entry name" value="Archease_dom"/>
</dbReference>
<feature type="domain" description="Archease" evidence="5">
    <location>
        <begin position="18"/>
        <end position="151"/>
    </location>
</feature>
<evidence type="ECO:0000256" key="4">
    <source>
        <dbReference type="ARBA" id="ARBA00022837"/>
    </source>
</evidence>
<dbReference type="InterPro" id="IPR002804">
    <property type="entry name" value="Archease"/>
</dbReference>
<evidence type="ECO:0000259" key="5">
    <source>
        <dbReference type="Pfam" id="PF01951"/>
    </source>
</evidence>
<comment type="similarity">
    <text evidence="1">Belongs to the archease family.</text>
</comment>
<dbReference type="Pfam" id="PF01951">
    <property type="entry name" value="Archease"/>
    <property type="match status" value="1"/>
</dbReference>
<sequence length="151" mass="16703">MVARCVPHGASRRAMSAWEHFEHEADIGVRGRGATLAEAFAQAALALTAIVTDPALVAPRVPVTIRCEAPDPEFLLVDWLNALIYEMATRHMLFSRYEVRLEGDRLEATAWGEPVDRSRHQPAVEPKGATFTALQVARQGEEWIAQCVVDV</sequence>
<keyword evidence="2" id="KW-0819">tRNA processing</keyword>
<evidence type="ECO:0000313" key="7">
    <source>
        <dbReference type="Proteomes" id="UP000669605"/>
    </source>
</evidence>
<organism evidence="6 7">
    <name type="scientific">Tepidiphilus baoligensis</name>
    <dbReference type="NCBI Taxonomy" id="2698687"/>
    <lineage>
        <taxon>Bacteria</taxon>
        <taxon>Pseudomonadati</taxon>
        <taxon>Pseudomonadota</taxon>
        <taxon>Hydrogenophilia</taxon>
        <taxon>Hydrogenophilales</taxon>
        <taxon>Hydrogenophilaceae</taxon>
        <taxon>Tepidiphilus</taxon>
    </lineage>
</organism>
<evidence type="ECO:0000256" key="2">
    <source>
        <dbReference type="ARBA" id="ARBA00022694"/>
    </source>
</evidence>
<reference evidence="6 7" key="1">
    <citation type="journal article" date="2020" name="Curr. Microbiol.">
        <title>Tepidiphilus baoligensis sp. nov., a Novel Bacterium of the Family Hydrogenophilaceae Isolated from an Oil Reservoir.</title>
        <authorList>
            <person name="Zhang X."/>
            <person name="Wang G."/>
            <person name="Ma X."/>
            <person name="Yu J."/>
            <person name="You J."/>
            <person name="Xue Y."/>
            <person name="Ma Y."/>
        </authorList>
    </citation>
    <scope>NUCLEOTIDE SEQUENCE [LARGE SCALE GENOMIC DNA]</scope>
    <source>
        <strain evidence="6 7">B18-69</strain>
    </source>
</reference>
<keyword evidence="3" id="KW-0479">Metal-binding</keyword>
<proteinExistence type="inferred from homology"/>
<dbReference type="InterPro" id="IPR036820">
    <property type="entry name" value="Archease_dom_sf"/>
</dbReference>
<name>A0ABX1QNG4_9PROT</name>
<dbReference type="PANTHER" id="PTHR12682:SF11">
    <property type="entry name" value="PROTEIN ARCHEASE"/>
    <property type="match status" value="1"/>
</dbReference>
<dbReference type="Gene3D" id="3.55.10.10">
    <property type="entry name" value="Archease domain"/>
    <property type="match status" value="1"/>
</dbReference>
<keyword evidence="4" id="KW-0106">Calcium</keyword>
<gene>
    <name evidence="6" type="ORF">GV368_05690</name>
</gene>